<reference evidence="1 2" key="1">
    <citation type="journal article" date="2022" name="Nat. Plants">
        <title>Genomes of leafy and leafless Platanthera orchids illuminate the evolution of mycoheterotrophy.</title>
        <authorList>
            <person name="Li M.H."/>
            <person name="Liu K.W."/>
            <person name="Li Z."/>
            <person name="Lu H.C."/>
            <person name="Ye Q.L."/>
            <person name="Zhang D."/>
            <person name="Wang J.Y."/>
            <person name="Li Y.F."/>
            <person name="Zhong Z.M."/>
            <person name="Liu X."/>
            <person name="Yu X."/>
            <person name="Liu D.K."/>
            <person name="Tu X.D."/>
            <person name="Liu B."/>
            <person name="Hao Y."/>
            <person name="Liao X.Y."/>
            <person name="Jiang Y.T."/>
            <person name="Sun W.H."/>
            <person name="Chen J."/>
            <person name="Chen Y.Q."/>
            <person name="Ai Y."/>
            <person name="Zhai J.W."/>
            <person name="Wu S.S."/>
            <person name="Zhou Z."/>
            <person name="Hsiao Y.Y."/>
            <person name="Wu W.L."/>
            <person name="Chen Y.Y."/>
            <person name="Lin Y.F."/>
            <person name="Hsu J.L."/>
            <person name="Li C.Y."/>
            <person name="Wang Z.W."/>
            <person name="Zhao X."/>
            <person name="Zhong W.Y."/>
            <person name="Ma X.K."/>
            <person name="Ma L."/>
            <person name="Huang J."/>
            <person name="Chen G.Z."/>
            <person name="Huang M.Z."/>
            <person name="Huang L."/>
            <person name="Peng D.H."/>
            <person name="Luo Y.B."/>
            <person name="Zou S.Q."/>
            <person name="Chen S.P."/>
            <person name="Lan S."/>
            <person name="Tsai W.C."/>
            <person name="Van de Peer Y."/>
            <person name="Liu Z.J."/>
        </authorList>
    </citation>
    <scope>NUCLEOTIDE SEQUENCE [LARGE SCALE GENOMIC DNA]</scope>
    <source>
        <strain evidence="1">Lor287</strain>
    </source>
</reference>
<keyword evidence="2" id="KW-1185">Reference proteome</keyword>
<proteinExistence type="predicted"/>
<protein>
    <submittedName>
        <fullName evidence="1">Dynamin-related protein 4C</fullName>
    </submittedName>
</protein>
<accession>A0AAP0FWU9</accession>
<dbReference type="InterPro" id="IPR022812">
    <property type="entry name" value="Dynamin"/>
</dbReference>
<name>A0AAP0FWU9_9ASPA</name>
<dbReference type="Gene3D" id="3.40.50.300">
    <property type="entry name" value="P-loop containing nucleotide triphosphate hydrolases"/>
    <property type="match status" value="1"/>
</dbReference>
<gene>
    <name evidence="1" type="primary">DRP4C</name>
    <name evidence="1" type="ORF">KSP39_PZI020557</name>
</gene>
<dbReference type="Proteomes" id="UP001418222">
    <property type="component" value="Unassembled WGS sequence"/>
</dbReference>
<dbReference type="InterPro" id="IPR027417">
    <property type="entry name" value="P-loop_NTPase"/>
</dbReference>
<dbReference type="PRINTS" id="PR00195">
    <property type="entry name" value="DYNAMIN"/>
</dbReference>
<dbReference type="EMBL" id="JBBWWQ010000018">
    <property type="protein sequence ID" value="KAK8921173.1"/>
    <property type="molecule type" value="Genomic_DNA"/>
</dbReference>
<dbReference type="AlphaFoldDB" id="A0AAP0FWU9"/>
<sequence>MQKRIELPRIVIGGDQSSCKSAVLESPAGISLPRPQEICTRVLLIMCLKYREKN</sequence>
<evidence type="ECO:0000313" key="2">
    <source>
        <dbReference type="Proteomes" id="UP001418222"/>
    </source>
</evidence>
<evidence type="ECO:0000313" key="1">
    <source>
        <dbReference type="EMBL" id="KAK8921173.1"/>
    </source>
</evidence>
<comment type="caution">
    <text evidence="1">The sequence shown here is derived from an EMBL/GenBank/DDBJ whole genome shotgun (WGS) entry which is preliminary data.</text>
</comment>
<organism evidence="1 2">
    <name type="scientific">Platanthera zijinensis</name>
    <dbReference type="NCBI Taxonomy" id="2320716"/>
    <lineage>
        <taxon>Eukaryota</taxon>
        <taxon>Viridiplantae</taxon>
        <taxon>Streptophyta</taxon>
        <taxon>Embryophyta</taxon>
        <taxon>Tracheophyta</taxon>
        <taxon>Spermatophyta</taxon>
        <taxon>Magnoliopsida</taxon>
        <taxon>Liliopsida</taxon>
        <taxon>Asparagales</taxon>
        <taxon>Orchidaceae</taxon>
        <taxon>Orchidoideae</taxon>
        <taxon>Orchideae</taxon>
        <taxon>Orchidinae</taxon>
        <taxon>Platanthera</taxon>
    </lineage>
</organism>